<dbReference type="InterPro" id="IPR036770">
    <property type="entry name" value="Ankyrin_rpt-contain_sf"/>
</dbReference>
<dbReference type="InterPro" id="IPR000582">
    <property type="entry name" value="Acyl-CoA-binding_protein"/>
</dbReference>
<protein>
    <recommendedName>
        <fullName evidence="4">ACB domain-containing protein</fullName>
    </recommendedName>
</protein>
<gene>
    <name evidence="5" type="ORF">IFM89_029697</name>
</gene>
<reference evidence="5 6" key="1">
    <citation type="submission" date="2020-10" db="EMBL/GenBank/DDBJ databases">
        <title>The Coptis chinensis genome and diversification of protoberbering-type alkaloids.</title>
        <authorList>
            <person name="Wang B."/>
            <person name="Shu S."/>
            <person name="Song C."/>
            <person name="Liu Y."/>
        </authorList>
    </citation>
    <scope>NUCLEOTIDE SEQUENCE [LARGE SCALE GENOMIC DNA]</scope>
    <source>
        <strain evidence="5">HL-2020</strain>
        <tissue evidence="5">Leaf</tissue>
    </source>
</reference>
<dbReference type="SUPFAM" id="SSF48403">
    <property type="entry name" value="Ankyrin repeat"/>
    <property type="match status" value="1"/>
</dbReference>
<dbReference type="OrthoDB" id="71307at2759"/>
<comment type="similarity">
    <text evidence="1">Belongs to the ACBP family.</text>
</comment>
<evidence type="ECO:0000256" key="3">
    <source>
        <dbReference type="PROSITE-ProRule" id="PRU00023"/>
    </source>
</evidence>
<evidence type="ECO:0000259" key="4">
    <source>
        <dbReference type="PROSITE" id="PS51228"/>
    </source>
</evidence>
<dbReference type="EMBL" id="JADFTS010000003">
    <property type="protein sequence ID" value="KAF9616443.1"/>
    <property type="molecule type" value="Genomic_DNA"/>
</dbReference>
<evidence type="ECO:0000256" key="2">
    <source>
        <dbReference type="ARBA" id="ARBA00023121"/>
    </source>
</evidence>
<evidence type="ECO:0000313" key="6">
    <source>
        <dbReference type="Proteomes" id="UP000631114"/>
    </source>
</evidence>
<dbReference type="GO" id="GO:0000062">
    <property type="term" value="F:fatty-acyl-CoA binding"/>
    <property type="evidence" value="ECO:0007669"/>
    <property type="project" value="InterPro"/>
</dbReference>
<name>A0A835IH40_9MAGN</name>
<comment type="caution">
    <text evidence="5">The sequence shown here is derived from an EMBL/GenBank/DDBJ whole genome shotgun (WGS) entry which is preliminary data.</text>
</comment>
<accession>A0A835IH40</accession>
<proteinExistence type="inferred from homology"/>
<feature type="repeat" description="ANK" evidence="3">
    <location>
        <begin position="139"/>
        <end position="171"/>
    </location>
</feature>
<dbReference type="PANTHER" id="PTHR24119:SF0">
    <property type="entry name" value="ACYL-COA-BINDING DOMAIN-CONTAINING PROTEIN 6"/>
    <property type="match status" value="1"/>
</dbReference>
<dbReference type="Proteomes" id="UP000631114">
    <property type="component" value="Unassembled WGS sequence"/>
</dbReference>
<dbReference type="PROSITE" id="PS50088">
    <property type="entry name" value="ANK_REPEAT"/>
    <property type="match status" value="1"/>
</dbReference>
<dbReference type="AlphaFoldDB" id="A0A835IH40"/>
<dbReference type="PANTHER" id="PTHR24119">
    <property type="entry name" value="ACYL-COA-BINDING DOMAIN-CONTAINING PROTEIN 6"/>
    <property type="match status" value="1"/>
</dbReference>
<sequence>MSPEEAIQMYIKLVCELYPSWAAGSPASRKDGDGDASSSASNGMMGPVFSSLVYEEDSNNTEVKLEALLESAREGEIDKLNKFIDTGVSVNLKDPIINSSYNISDPNSLLAIADSEGRTALHWAVDLSKTADVNAKDDEGQTPQRYAAMCDREGVAEFLVKQNADRDVKDNDGKSPCDLCASNSSWMQL</sequence>
<evidence type="ECO:0000313" key="5">
    <source>
        <dbReference type="EMBL" id="KAF9616443.1"/>
    </source>
</evidence>
<organism evidence="5 6">
    <name type="scientific">Coptis chinensis</name>
    <dbReference type="NCBI Taxonomy" id="261450"/>
    <lineage>
        <taxon>Eukaryota</taxon>
        <taxon>Viridiplantae</taxon>
        <taxon>Streptophyta</taxon>
        <taxon>Embryophyta</taxon>
        <taxon>Tracheophyta</taxon>
        <taxon>Spermatophyta</taxon>
        <taxon>Magnoliopsida</taxon>
        <taxon>Ranunculales</taxon>
        <taxon>Ranunculaceae</taxon>
        <taxon>Coptidoideae</taxon>
        <taxon>Coptis</taxon>
    </lineage>
</organism>
<keyword evidence="3" id="KW-0040">ANK repeat</keyword>
<feature type="domain" description="ACB" evidence="4">
    <location>
        <begin position="1"/>
        <end position="23"/>
    </location>
</feature>
<keyword evidence="6" id="KW-1185">Reference proteome</keyword>
<keyword evidence="2" id="KW-0446">Lipid-binding</keyword>
<dbReference type="Gene3D" id="1.25.40.20">
    <property type="entry name" value="Ankyrin repeat-containing domain"/>
    <property type="match status" value="1"/>
</dbReference>
<dbReference type="PROSITE" id="PS51228">
    <property type="entry name" value="ACB_2"/>
    <property type="match status" value="1"/>
</dbReference>
<evidence type="ECO:0000256" key="1">
    <source>
        <dbReference type="ARBA" id="ARBA00005567"/>
    </source>
</evidence>
<dbReference type="InterPro" id="IPR002110">
    <property type="entry name" value="Ankyrin_rpt"/>
</dbReference>